<gene>
    <name evidence="2" type="ORF">RRG08_005314</name>
</gene>
<feature type="region of interest" description="Disordered" evidence="1">
    <location>
        <begin position="86"/>
        <end position="110"/>
    </location>
</feature>
<evidence type="ECO:0000313" key="3">
    <source>
        <dbReference type="Proteomes" id="UP001283361"/>
    </source>
</evidence>
<dbReference type="AlphaFoldDB" id="A0AAE0Z072"/>
<feature type="compositionally biased region" description="Basic and acidic residues" evidence="1">
    <location>
        <begin position="99"/>
        <end position="110"/>
    </location>
</feature>
<proteinExistence type="predicted"/>
<reference evidence="2" key="1">
    <citation type="journal article" date="2023" name="G3 (Bethesda)">
        <title>A reference genome for the long-term kleptoplast-retaining sea slug Elysia crispata morphotype clarki.</title>
        <authorList>
            <person name="Eastman K.E."/>
            <person name="Pendleton A.L."/>
            <person name="Shaikh M.A."/>
            <person name="Suttiyut T."/>
            <person name="Ogas R."/>
            <person name="Tomko P."/>
            <person name="Gavelis G."/>
            <person name="Widhalm J.R."/>
            <person name="Wisecaver J.H."/>
        </authorList>
    </citation>
    <scope>NUCLEOTIDE SEQUENCE</scope>
    <source>
        <strain evidence="2">ECLA1</strain>
    </source>
</reference>
<evidence type="ECO:0000313" key="2">
    <source>
        <dbReference type="EMBL" id="KAK3760165.1"/>
    </source>
</evidence>
<accession>A0AAE0Z072</accession>
<sequence>MKTIPQREHYTTAATAGTHPNHTAVLNHSKRLTADKRESVLQAVGSGRSGGPADGESDKRQTPSTPCERSCVLVSHQATIVYKAAGDRGGESIGMTPLKNERKDRHREKE</sequence>
<name>A0AAE0Z072_9GAST</name>
<evidence type="ECO:0000256" key="1">
    <source>
        <dbReference type="SAM" id="MobiDB-lite"/>
    </source>
</evidence>
<organism evidence="2 3">
    <name type="scientific">Elysia crispata</name>
    <name type="common">lettuce slug</name>
    <dbReference type="NCBI Taxonomy" id="231223"/>
    <lineage>
        <taxon>Eukaryota</taxon>
        <taxon>Metazoa</taxon>
        <taxon>Spiralia</taxon>
        <taxon>Lophotrochozoa</taxon>
        <taxon>Mollusca</taxon>
        <taxon>Gastropoda</taxon>
        <taxon>Heterobranchia</taxon>
        <taxon>Euthyneura</taxon>
        <taxon>Panpulmonata</taxon>
        <taxon>Sacoglossa</taxon>
        <taxon>Placobranchoidea</taxon>
        <taxon>Plakobranchidae</taxon>
        <taxon>Elysia</taxon>
    </lineage>
</organism>
<feature type="compositionally biased region" description="Polar residues" evidence="1">
    <location>
        <begin position="12"/>
        <end position="23"/>
    </location>
</feature>
<keyword evidence="3" id="KW-1185">Reference proteome</keyword>
<feature type="region of interest" description="Disordered" evidence="1">
    <location>
        <begin position="1"/>
        <end position="23"/>
    </location>
</feature>
<feature type="region of interest" description="Disordered" evidence="1">
    <location>
        <begin position="41"/>
        <end position="68"/>
    </location>
</feature>
<comment type="caution">
    <text evidence="2">The sequence shown here is derived from an EMBL/GenBank/DDBJ whole genome shotgun (WGS) entry which is preliminary data.</text>
</comment>
<feature type="compositionally biased region" description="Basic and acidic residues" evidence="1">
    <location>
        <begin position="1"/>
        <end position="10"/>
    </location>
</feature>
<dbReference type="Proteomes" id="UP001283361">
    <property type="component" value="Unassembled WGS sequence"/>
</dbReference>
<protein>
    <submittedName>
        <fullName evidence="2">Uncharacterized protein</fullName>
    </submittedName>
</protein>
<dbReference type="EMBL" id="JAWDGP010005043">
    <property type="protein sequence ID" value="KAK3760165.1"/>
    <property type="molecule type" value="Genomic_DNA"/>
</dbReference>